<dbReference type="InterPro" id="IPR036380">
    <property type="entry name" value="Isochorismatase-like_sf"/>
</dbReference>
<dbReference type="GO" id="GO:0016787">
    <property type="term" value="F:hydrolase activity"/>
    <property type="evidence" value="ECO:0007669"/>
    <property type="project" value="UniProtKB-KW"/>
</dbReference>
<name>A0A0D6HIM9_ALCXX</name>
<protein>
    <submittedName>
        <fullName evidence="3">Isochorismatase family protein</fullName>
    </submittedName>
</protein>
<proteinExistence type="predicted"/>
<dbReference type="InterPro" id="IPR050272">
    <property type="entry name" value="Isochorismatase-like_hydrls"/>
</dbReference>
<dbReference type="AlphaFoldDB" id="A0A0D6HIM9"/>
<dbReference type="Pfam" id="PF00857">
    <property type="entry name" value="Isochorismatase"/>
    <property type="match status" value="1"/>
</dbReference>
<organism evidence="3 4">
    <name type="scientific">Alcaligenes xylosoxydans xylosoxydans</name>
    <name type="common">Achromobacter xylosoxidans</name>
    <dbReference type="NCBI Taxonomy" id="85698"/>
    <lineage>
        <taxon>Bacteria</taxon>
        <taxon>Pseudomonadati</taxon>
        <taxon>Pseudomonadota</taxon>
        <taxon>Betaproteobacteria</taxon>
        <taxon>Burkholderiales</taxon>
        <taxon>Alcaligenaceae</taxon>
        <taxon>Achromobacter</taxon>
    </lineage>
</organism>
<dbReference type="Gene3D" id="3.40.50.850">
    <property type="entry name" value="Isochorismatase-like"/>
    <property type="match status" value="1"/>
</dbReference>
<reference evidence="3" key="1">
    <citation type="submission" date="2022-12" db="EMBL/GenBank/DDBJ databases">
        <authorList>
            <person name="Voronina O.L."/>
            <person name="Kunda M.S."/>
            <person name="Ryzhova N."/>
            <person name="Aksenova E.I."/>
        </authorList>
    </citation>
    <scope>NUCLEOTIDE SEQUENCE</scope>
    <source>
        <strain evidence="3">SCCH136:Ach223948</strain>
    </source>
</reference>
<dbReference type="Proteomes" id="UP001141992">
    <property type="component" value="Unassembled WGS sequence"/>
</dbReference>
<accession>A0A0D6HIM9</accession>
<dbReference type="EMBL" id="JAPZVI010000003">
    <property type="protein sequence ID" value="MCZ8400937.1"/>
    <property type="molecule type" value="Genomic_DNA"/>
</dbReference>
<sequence length="206" mass="21696">MHHPTIRTMAGATAPQSLNPGATALLVIDFQEEYFSGRMPIPDGLRALRNARRLVEHADRAGIAVIHVQHVLPPGSPLFPEDGPGSRFHPELQPAAGHGVVRKTQVSAFPGTDLHERLQAGGVGTVVVAGLMTHACVAGAARDAVPLGYQVIVAEDACATRDIDGREGVVPHATLHRATLAALDDTFADIMTTEQVLALPAKPASR</sequence>
<dbReference type="KEGG" id="axx:ERS451415_02676"/>
<dbReference type="PANTHER" id="PTHR43540">
    <property type="entry name" value="PEROXYUREIDOACRYLATE/UREIDOACRYLATE AMIDOHYDROLASE-RELATED"/>
    <property type="match status" value="1"/>
</dbReference>
<evidence type="ECO:0000259" key="2">
    <source>
        <dbReference type="Pfam" id="PF00857"/>
    </source>
</evidence>
<evidence type="ECO:0000313" key="3">
    <source>
        <dbReference type="EMBL" id="MCZ8400937.1"/>
    </source>
</evidence>
<dbReference type="eggNOG" id="COG1335">
    <property type="taxonomic scope" value="Bacteria"/>
</dbReference>
<dbReference type="PANTHER" id="PTHR43540:SF15">
    <property type="entry name" value="BLR5631 PROTEIN"/>
    <property type="match status" value="1"/>
</dbReference>
<evidence type="ECO:0000256" key="1">
    <source>
        <dbReference type="ARBA" id="ARBA00022801"/>
    </source>
</evidence>
<feature type="domain" description="Isochorismatase-like" evidence="2">
    <location>
        <begin position="23"/>
        <end position="195"/>
    </location>
</feature>
<dbReference type="InterPro" id="IPR000868">
    <property type="entry name" value="Isochorismatase-like_dom"/>
</dbReference>
<dbReference type="SUPFAM" id="SSF52499">
    <property type="entry name" value="Isochorismatase-like hydrolases"/>
    <property type="match status" value="1"/>
</dbReference>
<comment type="caution">
    <text evidence="3">The sequence shown here is derived from an EMBL/GenBank/DDBJ whole genome shotgun (WGS) entry which is preliminary data.</text>
</comment>
<dbReference type="RefSeq" id="WP_049054642.1">
    <property type="nucleotide sequence ID" value="NZ_CP014028.1"/>
</dbReference>
<evidence type="ECO:0000313" key="4">
    <source>
        <dbReference type="Proteomes" id="UP001141992"/>
    </source>
</evidence>
<gene>
    <name evidence="3" type="ORF">O9570_05750</name>
</gene>
<keyword evidence="1" id="KW-0378">Hydrolase</keyword>